<dbReference type="RefSeq" id="WP_323279491.1">
    <property type="nucleotide sequence ID" value="NZ_JAYGGQ010000009.1"/>
</dbReference>
<evidence type="ECO:0000256" key="4">
    <source>
        <dbReference type="ARBA" id="ARBA00023163"/>
    </source>
</evidence>
<keyword evidence="8" id="KW-1185">Reference proteome</keyword>
<dbReference type="PROSITE" id="PS00356">
    <property type="entry name" value="HTH_LACI_1"/>
    <property type="match status" value="1"/>
</dbReference>
<accession>A0ABU5T7H0</accession>
<keyword evidence="3 7" id="KW-0238">DNA-binding</keyword>
<dbReference type="CDD" id="cd01392">
    <property type="entry name" value="HTH_LacI"/>
    <property type="match status" value="1"/>
</dbReference>
<dbReference type="CDD" id="cd06288">
    <property type="entry name" value="PBP1_sucrose_transcription_regulator"/>
    <property type="match status" value="1"/>
</dbReference>
<dbReference type="PANTHER" id="PTHR30146">
    <property type="entry name" value="LACI-RELATED TRANSCRIPTIONAL REPRESSOR"/>
    <property type="match status" value="1"/>
</dbReference>
<feature type="domain" description="HTH cro/C1-type" evidence="6">
    <location>
        <begin position="15"/>
        <end position="43"/>
    </location>
</feature>
<dbReference type="InterPro" id="IPR000843">
    <property type="entry name" value="HTH_LacI"/>
</dbReference>
<protein>
    <submittedName>
        <fullName evidence="7">LacI family DNA-binding transcriptional regulator</fullName>
    </submittedName>
</protein>
<dbReference type="InterPro" id="IPR001387">
    <property type="entry name" value="Cro/C1-type_HTH"/>
</dbReference>
<dbReference type="PROSITE" id="PS50943">
    <property type="entry name" value="HTH_CROC1"/>
    <property type="match status" value="1"/>
</dbReference>
<evidence type="ECO:0000256" key="1">
    <source>
        <dbReference type="ARBA" id="ARBA00022491"/>
    </source>
</evidence>
<proteinExistence type="predicted"/>
<dbReference type="Pfam" id="PF13377">
    <property type="entry name" value="Peripla_BP_3"/>
    <property type="match status" value="1"/>
</dbReference>
<dbReference type="Pfam" id="PF00356">
    <property type="entry name" value="LacI"/>
    <property type="match status" value="1"/>
</dbReference>
<feature type="domain" description="HTH lacI-type" evidence="5">
    <location>
        <begin position="14"/>
        <end position="70"/>
    </location>
</feature>
<dbReference type="PROSITE" id="PS50932">
    <property type="entry name" value="HTH_LACI_2"/>
    <property type="match status" value="1"/>
</dbReference>
<evidence type="ECO:0000259" key="5">
    <source>
        <dbReference type="PROSITE" id="PS50932"/>
    </source>
</evidence>
<dbReference type="SMART" id="SM00354">
    <property type="entry name" value="HTH_LACI"/>
    <property type="match status" value="1"/>
</dbReference>
<reference evidence="7 8" key="1">
    <citation type="submission" date="2023-12" db="EMBL/GenBank/DDBJ databases">
        <title>Sinomonas terricola sp. nov, isolated from litchi orchard soil in Guangdong, PR China.</title>
        <authorList>
            <person name="Jiaxin W."/>
            <person name="Yang Z."/>
            <person name="Honghui Z."/>
        </authorList>
    </citation>
    <scope>NUCLEOTIDE SEQUENCE [LARGE SCALE GENOMIC DNA]</scope>
    <source>
        <strain evidence="7 8">JGH33</strain>
    </source>
</reference>
<keyword evidence="1" id="KW-0678">Repressor</keyword>
<name>A0ABU5T7H0_9MICC</name>
<evidence type="ECO:0000313" key="8">
    <source>
        <dbReference type="Proteomes" id="UP001304769"/>
    </source>
</evidence>
<sequence length="359" mass="37237">MDGRSRGQRGEGRVTLTEVAERAGVSRSAVSFVLNGRTDLRLSADTSARVRRAAEELGYSPNATAKTLRTGKSGTVALVSDFIGTTSVANSMVRGVLESLHDADTLLYMVDSQGEPSLEERLLRSLIDRDVDGIIYGSMFTRTIAVPTLLRNAPFVLLNCVSEDSDTTAVIPDEVGAGTTAATALLSAGHRDRIWFVGVFPPGITGGGSWHGWSPLALTERLRGIDAALAAAGTALAGRASVDGDWDVAGGRSSVAKLLASGAAPSALICVNDAVGLGAYQALQDAGLRVPDDVSVIAFDGSPLATAVRPALTSVALPHEALGRLAAQLLLDREAAPRIHRVPMPLAPGGSVSAPRSVR</sequence>
<evidence type="ECO:0000256" key="3">
    <source>
        <dbReference type="ARBA" id="ARBA00023125"/>
    </source>
</evidence>
<dbReference type="PANTHER" id="PTHR30146:SF148">
    <property type="entry name" value="HTH-TYPE TRANSCRIPTIONAL REPRESSOR PURR-RELATED"/>
    <property type="match status" value="1"/>
</dbReference>
<evidence type="ECO:0000256" key="2">
    <source>
        <dbReference type="ARBA" id="ARBA00023015"/>
    </source>
</evidence>
<dbReference type="InterPro" id="IPR028082">
    <property type="entry name" value="Peripla_BP_I"/>
</dbReference>
<dbReference type="SUPFAM" id="SSF47413">
    <property type="entry name" value="lambda repressor-like DNA-binding domains"/>
    <property type="match status" value="1"/>
</dbReference>
<gene>
    <name evidence="7" type="ORF">SPF06_12925</name>
</gene>
<dbReference type="SUPFAM" id="SSF53822">
    <property type="entry name" value="Periplasmic binding protein-like I"/>
    <property type="match status" value="1"/>
</dbReference>
<dbReference type="EMBL" id="JAYGGQ010000009">
    <property type="protein sequence ID" value="MEA5455629.1"/>
    <property type="molecule type" value="Genomic_DNA"/>
</dbReference>
<dbReference type="InterPro" id="IPR046335">
    <property type="entry name" value="LacI/GalR-like_sensor"/>
</dbReference>
<dbReference type="Gene3D" id="1.10.260.40">
    <property type="entry name" value="lambda repressor-like DNA-binding domains"/>
    <property type="match status" value="1"/>
</dbReference>
<dbReference type="GO" id="GO:0003677">
    <property type="term" value="F:DNA binding"/>
    <property type="evidence" value="ECO:0007669"/>
    <property type="project" value="UniProtKB-KW"/>
</dbReference>
<evidence type="ECO:0000313" key="7">
    <source>
        <dbReference type="EMBL" id="MEA5455629.1"/>
    </source>
</evidence>
<organism evidence="7 8">
    <name type="scientific">Sinomonas terricola</name>
    <dbReference type="NCBI Taxonomy" id="3110330"/>
    <lineage>
        <taxon>Bacteria</taxon>
        <taxon>Bacillati</taxon>
        <taxon>Actinomycetota</taxon>
        <taxon>Actinomycetes</taxon>
        <taxon>Micrococcales</taxon>
        <taxon>Micrococcaceae</taxon>
        <taxon>Sinomonas</taxon>
    </lineage>
</organism>
<dbReference type="Gene3D" id="3.40.50.2300">
    <property type="match status" value="2"/>
</dbReference>
<comment type="caution">
    <text evidence="7">The sequence shown here is derived from an EMBL/GenBank/DDBJ whole genome shotgun (WGS) entry which is preliminary data.</text>
</comment>
<dbReference type="InterPro" id="IPR010982">
    <property type="entry name" value="Lambda_DNA-bd_dom_sf"/>
</dbReference>
<dbReference type="Proteomes" id="UP001304769">
    <property type="component" value="Unassembled WGS sequence"/>
</dbReference>
<evidence type="ECO:0000259" key="6">
    <source>
        <dbReference type="PROSITE" id="PS50943"/>
    </source>
</evidence>
<keyword evidence="2" id="KW-0805">Transcription regulation</keyword>
<keyword evidence="4" id="KW-0804">Transcription</keyword>